<gene>
    <name evidence="1" type="ORF">PPRIM_AZ9-3.1.T1060116</name>
</gene>
<dbReference type="Proteomes" id="UP000688137">
    <property type="component" value="Unassembled WGS sequence"/>
</dbReference>
<proteinExistence type="predicted"/>
<dbReference type="AlphaFoldDB" id="A0A8S1P5B9"/>
<accession>A0A8S1P5B9</accession>
<evidence type="ECO:0000313" key="1">
    <source>
        <dbReference type="EMBL" id="CAD8098219.1"/>
    </source>
</evidence>
<organism evidence="1 2">
    <name type="scientific">Paramecium primaurelia</name>
    <dbReference type="NCBI Taxonomy" id="5886"/>
    <lineage>
        <taxon>Eukaryota</taxon>
        <taxon>Sar</taxon>
        <taxon>Alveolata</taxon>
        <taxon>Ciliophora</taxon>
        <taxon>Intramacronucleata</taxon>
        <taxon>Oligohymenophorea</taxon>
        <taxon>Peniculida</taxon>
        <taxon>Parameciidae</taxon>
        <taxon>Paramecium</taxon>
    </lineage>
</organism>
<sequence>MIKQLKKDIQGLPNMDYEDNSINLYNYILNRKQEYPQLSNTIIRPLNKRTRTFSFDLQKPSPFDIQKKQLRFGSRQGTRLRIKKEQQIRRRSCYCTNCGYDNTKIIHLMYKGAICHHQLEYANQQNKKKQFIQESILFSNKLTKKLNLLKTRLSINNTYIKKRCNSCDTHIPYEQLIKAKQIHQQLFQRKDTHTKTQLRHTFLVKRQQTINDKLLLIPIKTLKTVQDTQIPIKSIPTQPTNSPLKQPKKKQLNKTFVPVTRSILPQLTPTSQFTLSSNKSIDFQLKYQLNQSIKKLQKSALVSKKNSLSNITNPYRNISQLDYLLKVRRRQINNY</sequence>
<comment type="caution">
    <text evidence="1">The sequence shown here is derived from an EMBL/GenBank/DDBJ whole genome shotgun (WGS) entry which is preliminary data.</text>
</comment>
<protein>
    <submittedName>
        <fullName evidence="1">Uncharacterized protein</fullName>
    </submittedName>
</protein>
<evidence type="ECO:0000313" key="2">
    <source>
        <dbReference type="Proteomes" id="UP000688137"/>
    </source>
</evidence>
<name>A0A8S1P5B9_PARPR</name>
<dbReference type="EMBL" id="CAJJDM010000109">
    <property type="protein sequence ID" value="CAD8098219.1"/>
    <property type="molecule type" value="Genomic_DNA"/>
</dbReference>
<dbReference type="OMA" id="THIPYEQ"/>
<reference evidence="1" key="1">
    <citation type="submission" date="2021-01" db="EMBL/GenBank/DDBJ databases">
        <authorList>
            <consortium name="Genoscope - CEA"/>
            <person name="William W."/>
        </authorList>
    </citation>
    <scope>NUCLEOTIDE SEQUENCE</scope>
</reference>
<keyword evidence="2" id="KW-1185">Reference proteome</keyword>